<dbReference type="InterPro" id="IPR031331">
    <property type="entry name" value="NEUT/ALK_ceramidase_C"/>
</dbReference>
<dbReference type="EMBL" id="OU503039">
    <property type="protein sequence ID" value="CAI9759141.1"/>
    <property type="molecule type" value="Genomic_DNA"/>
</dbReference>
<dbReference type="GO" id="GO:0046512">
    <property type="term" value="P:sphingosine biosynthetic process"/>
    <property type="evidence" value="ECO:0007669"/>
    <property type="project" value="TreeGrafter"/>
</dbReference>
<sequence>MVSGDNKGAAARFTEDWFDQNSGGKILSGVSKAEETPLTASNIIPVVHDNLKQILVAFLGMEIFTRKVICYCVIHTHSGLVGYLRLVIYIVTSLSFVHQSFDVLVHDIEQSIVNAHNNLRPGSGASTLFDPHTVNAYIQEVKKLAAALISGPVQSEPQPLDLLDKQISLLMPVVMDATPPGVNFGDVSSDVPKNSTFKRGDNITVAFLSVNPRNDLMTEGKFAL</sequence>
<dbReference type="InterPro" id="IPR006823">
    <property type="entry name" value="Ceramidase_alk"/>
</dbReference>
<evidence type="ECO:0000313" key="6">
    <source>
        <dbReference type="EMBL" id="CAI9759141.1"/>
    </source>
</evidence>
<dbReference type="EC" id="3.5.1.23" evidence="2"/>
<feature type="domain" description="Neutral/alkaline non-lysosomal ceramidase C-terminal" evidence="5">
    <location>
        <begin position="142"/>
        <end position="223"/>
    </location>
</feature>
<dbReference type="GO" id="GO:0016020">
    <property type="term" value="C:membrane"/>
    <property type="evidence" value="ECO:0007669"/>
    <property type="project" value="GOC"/>
</dbReference>
<gene>
    <name evidence="6" type="ORF">FPE_LOCUS6571</name>
</gene>
<dbReference type="GO" id="GO:0042759">
    <property type="term" value="P:long-chain fatty acid biosynthetic process"/>
    <property type="evidence" value="ECO:0007669"/>
    <property type="project" value="TreeGrafter"/>
</dbReference>
<feature type="domain" description="Neutral/alkaline non-lysosomal ceramidase N-terminal" evidence="4">
    <location>
        <begin position="61"/>
        <end position="123"/>
    </location>
</feature>
<dbReference type="GO" id="GO:0017040">
    <property type="term" value="F:N-acylsphingosine amidohydrolase activity"/>
    <property type="evidence" value="ECO:0007669"/>
    <property type="project" value="UniProtKB-EC"/>
</dbReference>
<proteinExistence type="inferred from homology"/>
<dbReference type="InterPro" id="IPR031329">
    <property type="entry name" value="NEUT/ALK_ceramidase_N"/>
</dbReference>
<evidence type="ECO:0000256" key="1">
    <source>
        <dbReference type="ARBA" id="ARBA00009835"/>
    </source>
</evidence>
<dbReference type="Pfam" id="PF04734">
    <property type="entry name" value="Ceramidase_alk"/>
    <property type="match status" value="1"/>
</dbReference>
<evidence type="ECO:0000256" key="3">
    <source>
        <dbReference type="ARBA" id="ARBA00022801"/>
    </source>
</evidence>
<dbReference type="GO" id="GO:0005576">
    <property type="term" value="C:extracellular region"/>
    <property type="evidence" value="ECO:0007669"/>
    <property type="project" value="TreeGrafter"/>
</dbReference>
<keyword evidence="3" id="KW-0378">Hydrolase</keyword>
<dbReference type="Proteomes" id="UP000834106">
    <property type="component" value="Chromosome 4"/>
</dbReference>
<dbReference type="Pfam" id="PF17048">
    <property type="entry name" value="Ceramidse_alk_C"/>
    <property type="match status" value="1"/>
</dbReference>
<dbReference type="PANTHER" id="PTHR12670:SF1">
    <property type="entry name" value="NEUTRAL CERAMIDASE"/>
    <property type="match status" value="1"/>
</dbReference>
<evidence type="ECO:0000259" key="4">
    <source>
        <dbReference type="Pfam" id="PF04734"/>
    </source>
</evidence>
<dbReference type="GO" id="GO:0046514">
    <property type="term" value="P:ceramide catabolic process"/>
    <property type="evidence" value="ECO:0007669"/>
    <property type="project" value="InterPro"/>
</dbReference>
<evidence type="ECO:0000313" key="7">
    <source>
        <dbReference type="Proteomes" id="UP000834106"/>
    </source>
</evidence>
<protein>
    <recommendedName>
        <fullName evidence="2">ceramidase</fullName>
        <ecNumber evidence="2">3.5.1.23</ecNumber>
    </recommendedName>
</protein>
<dbReference type="AlphaFoldDB" id="A0AAD1Z0E5"/>
<evidence type="ECO:0000256" key="2">
    <source>
        <dbReference type="ARBA" id="ARBA00011891"/>
    </source>
</evidence>
<accession>A0AAD1Z0E5</accession>
<name>A0AAD1Z0E5_9LAMI</name>
<dbReference type="PANTHER" id="PTHR12670">
    <property type="entry name" value="CERAMIDASE"/>
    <property type="match status" value="1"/>
</dbReference>
<keyword evidence="7" id="KW-1185">Reference proteome</keyword>
<reference evidence="6" key="1">
    <citation type="submission" date="2023-05" db="EMBL/GenBank/DDBJ databases">
        <authorList>
            <person name="Huff M."/>
        </authorList>
    </citation>
    <scope>NUCLEOTIDE SEQUENCE</scope>
</reference>
<organism evidence="6 7">
    <name type="scientific">Fraxinus pennsylvanica</name>
    <dbReference type="NCBI Taxonomy" id="56036"/>
    <lineage>
        <taxon>Eukaryota</taxon>
        <taxon>Viridiplantae</taxon>
        <taxon>Streptophyta</taxon>
        <taxon>Embryophyta</taxon>
        <taxon>Tracheophyta</taxon>
        <taxon>Spermatophyta</taxon>
        <taxon>Magnoliopsida</taxon>
        <taxon>eudicotyledons</taxon>
        <taxon>Gunneridae</taxon>
        <taxon>Pentapetalae</taxon>
        <taxon>asterids</taxon>
        <taxon>lamiids</taxon>
        <taxon>Lamiales</taxon>
        <taxon>Oleaceae</taxon>
        <taxon>Oleeae</taxon>
        <taxon>Fraxinus</taxon>
    </lineage>
</organism>
<comment type="similarity">
    <text evidence="1">Belongs to the neutral ceramidase family.</text>
</comment>
<evidence type="ECO:0000259" key="5">
    <source>
        <dbReference type="Pfam" id="PF17048"/>
    </source>
</evidence>
<dbReference type="Gene3D" id="2.60.40.2300">
    <property type="entry name" value="Neutral/alkaline non-lysosomal ceramidase, C-terminal domain"/>
    <property type="match status" value="1"/>
</dbReference>
<dbReference type="InterPro" id="IPR038445">
    <property type="entry name" value="NCDase_C_sf"/>
</dbReference>